<reference evidence="2" key="1">
    <citation type="submission" date="2020-07" db="EMBL/GenBank/DDBJ databases">
        <title>Koleobacter methoxysyntrophicus gen. nov., sp. nov., a novel anaerobic bacterium isolated from deep subsurface oil field and proposal of Koleobacterales ord. nov. in the phylum Firmicutes.</title>
        <authorList>
            <person name="Sakamoto S."/>
            <person name="Tamaki H."/>
        </authorList>
    </citation>
    <scope>NUCLEOTIDE SEQUENCE</scope>
    <source>
        <strain evidence="2">NRmbB1</strain>
    </source>
</reference>
<sequence>MPRGDGTGPWGAGPMTGRAAGYCAGFGVPGFANPIGLRAFGGGWGRGRGWRRMYYATGIPGWARFPGWVPPYPGWAVPYGVQYGTNEADVLKEEAKALEEELRAIKDRLKELEGKKDSEGK</sequence>
<evidence type="ECO:0000256" key="1">
    <source>
        <dbReference type="SAM" id="Coils"/>
    </source>
</evidence>
<dbReference type="InterPro" id="IPR035205">
    <property type="entry name" value="DUF5320"/>
</dbReference>
<keyword evidence="3" id="KW-1185">Reference proteome</keyword>
<dbReference type="Proteomes" id="UP000662904">
    <property type="component" value="Chromosome"/>
</dbReference>
<dbReference type="KEGG" id="kme:H0A61_01697"/>
<evidence type="ECO:0008006" key="4">
    <source>
        <dbReference type="Google" id="ProtNLM"/>
    </source>
</evidence>
<accession>A0A8A0RQ70</accession>
<gene>
    <name evidence="2" type="ORF">H0A61_01697</name>
</gene>
<proteinExistence type="predicted"/>
<evidence type="ECO:0000313" key="3">
    <source>
        <dbReference type="Proteomes" id="UP000662904"/>
    </source>
</evidence>
<dbReference type="Pfam" id="PF17253">
    <property type="entry name" value="DUF5320"/>
    <property type="match status" value="1"/>
</dbReference>
<dbReference type="AlphaFoldDB" id="A0A8A0RQ70"/>
<name>A0A8A0RQ70_9FIRM</name>
<keyword evidence="1" id="KW-0175">Coiled coil</keyword>
<evidence type="ECO:0000313" key="2">
    <source>
        <dbReference type="EMBL" id="QSQ09336.1"/>
    </source>
</evidence>
<dbReference type="RefSeq" id="WP_206706694.1">
    <property type="nucleotide sequence ID" value="NZ_CP059066.1"/>
</dbReference>
<feature type="coiled-coil region" evidence="1">
    <location>
        <begin position="81"/>
        <end position="115"/>
    </location>
</feature>
<organism evidence="2 3">
    <name type="scientific">Koleobacter methoxysyntrophicus</name>
    <dbReference type="NCBI Taxonomy" id="2751313"/>
    <lineage>
        <taxon>Bacteria</taxon>
        <taxon>Bacillati</taxon>
        <taxon>Bacillota</taxon>
        <taxon>Clostridia</taxon>
        <taxon>Koleobacterales</taxon>
        <taxon>Koleobacteraceae</taxon>
        <taxon>Koleobacter</taxon>
    </lineage>
</organism>
<dbReference type="EMBL" id="CP059066">
    <property type="protein sequence ID" value="QSQ09336.1"/>
    <property type="molecule type" value="Genomic_DNA"/>
</dbReference>
<protein>
    <recommendedName>
        <fullName evidence="4">DUF5320 domain-containing protein</fullName>
    </recommendedName>
</protein>